<dbReference type="EMBL" id="SSTG01000350">
    <property type="protein sequence ID" value="THG34717.1"/>
    <property type="molecule type" value="Genomic_DNA"/>
</dbReference>
<proteinExistence type="predicted"/>
<sequence>MRNAGIPTDGLFLNADAGFDCHDFRRKCESVGIIANVDFNNHTKNDEKYLLDTELLSLRYSIELTNAWMDSFRSVLNRFDKTASSWKGWNLLAFHVIFLKHINKFKMSR</sequence>
<protein>
    <submittedName>
        <fullName evidence="1">Uncharacterized protein</fullName>
    </submittedName>
</protein>
<dbReference type="Proteomes" id="UP000305401">
    <property type="component" value="Unassembled WGS sequence"/>
</dbReference>
<evidence type="ECO:0000313" key="2">
    <source>
        <dbReference type="Proteomes" id="UP000305401"/>
    </source>
</evidence>
<gene>
    <name evidence="1" type="ORF">E5990_11735</name>
</gene>
<organism evidence="1 2">
    <name type="scientific">Muribaculum caecicola</name>
    <dbReference type="NCBI Taxonomy" id="3038144"/>
    <lineage>
        <taxon>Bacteria</taxon>
        <taxon>Pseudomonadati</taxon>
        <taxon>Bacteroidota</taxon>
        <taxon>Bacteroidia</taxon>
        <taxon>Bacteroidales</taxon>
        <taxon>Muribaculaceae</taxon>
        <taxon>Muribaculum</taxon>
    </lineage>
</organism>
<accession>A0AC61S225</accession>
<reference evidence="1" key="1">
    <citation type="submission" date="2019-04" db="EMBL/GenBank/DDBJ databases">
        <title>Microbes associate with the intestines of laboratory mice.</title>
        <authorList>
            <person name="Navarre W."/>
            <person name="Wong E."/>
            <person name="Huang K.C."/>
            <person name="Tropini C."/>
            <person name="Ng K."/>
            <person name="Yu B."/>
        </authorList>
    </citation>
    <scope>NUCLEOTIDE SEQUENCE</scope>
    <source>
        <strain evidence="1">NM86_A22</strain>
    </source>
</reference>
<evidence type="ECO:0000313" key="1">
    <source>
        <dbReference type="EMBL" id="THG34717.1"/>
    </source>
</evidence>
<name>A0AC61S225_9BACT</name>
<keyword evidence="2" id="KW-1185">Reference proteome</keyword>
<comment type="caution">
    <text evidence="1">The sequence shown here is derived from an EMBL/GenBank/DDBJ whole genome shotgun (WGS) entry which is preliminary data.</text>
</comment>